<evidence type="ECO:0000313" key="3">
    <source>
        <dbReference type="Proteomes" id="UP001500457"/>
    </source>
</evidence>
<evidence type="ECO:0008006" key="4">
    <source>
        <dbReference type="Google" id="ProtNLM"/>
    </source>
</evidence>
<keyword evidence="3" id="KW-1185">Reference proteome</keyword>
<feature type="compositionally biased region" description="Low complexity" evidence="1">
    <location>
        <begin position="17"/>
        <end position="41"/>
    </location>
</feature>
<accession>A0ABP9DYY0</accession>
<protein>
    <recommendedName>
        <fullName evidence="4">Gas vesicle protein GvpL/GvpF</fullName>
    </recommendedName>
</protein>
<evidence type="ECO:0000256" key="1">
    <source>
        <dbReference type="SAM" id="MobiDB-lite"/>
    </source>
</evidence>
<proteinExistence type="predicted"/>
<dbReference type="EMBL" id="BAABHQ010000002">
    <property type="protein sequence ID" value="GAA4863857.1"/>
    <property type="molecule type" value="Genomic_DNA"/>
</dbReference>
<comment type="caution">
    <text evidence="2">The sequence shown here is derived from an EMBL/GenBank/DDBJ whole genome shotgun (WGS) entry which is preliminary data.</text>
</comment>
<organism evidence="2 3">
    <name type="scientific">Actinomycetospora straminea</name>
    <dbReference type="NCBI Taxonomy" id="663607"/>
    <lineage>
        <taxon>Bacteria</taxon>
        <taxon>Bacillati</taxon>
        <taxon>Actinomycetota</taxon>
        <taxon>Actinomycetes</taxon>
        <taxon>Pseudonocardiales</taxon>
        <taxon>Pseudonocardiaceae</taxon>
        <taxon>Actinomycetospora</taxon>
    </lineage>
</organism>
<sequence length="302" mass="32192">MSGELVRIPFVRRRPTSRASSRAAEVTTRRAGASGTARATTTARVVPGPEVMVGMEYLDTPAREAIRPPAPEVAVCGIDPQVPGTPAVPRLHVVVPGDAPRPDTVGELLDRAGDGVRVRRLTVDVRGLRDVLESRGGWNLLASLVREPADRVTNAVFRATMARPTPEGAGPAGSLLEDGDVDVEVCIVGEGDTVAGRCRRELGRGRLSLTTFLADSERLTRRLAEALARPRDRGTRRSFEHALADVLADAPLSELLGRHRAAPYCSVPGTWATPPTPATPAPRRGDLAVQVDTTVPLEEAAR</sequence>
<gene>
    <name evidence="2" type="ORF">GCM10023203_09490</name>
</gene>
<feature type="region of interest" description="Disordered" evidence="1">
    <location>
        <begin position="13"/>
        <end position="41"/>
    </location>
</feature>
<evidence type="ECO:0000313" key="2">
    <source>
        <dbReference type="EMBL" id="GAA4863857.1"/>
    </source>
</evidence>
<reference evidence="3" key="1">
    <citation type="journal article" date="2019" name="Int. J. Syst. Evol. Microbiol.">
        <title>The Global Catalogue of Microorganisms (GCM) 10K type strain sequencing project: providing services to taxonomists for standard genome sequencing and annotation.</title>
        <authorList>
            <consortium name="The Broad Institute Genomics Platform"/>
            <consortium name="The Broad Institute Genome Sequencing Center for Infectious Disease"/>
            <person name="Wu L."/>
            <person name="Ma J."/>
        </authorList>
    </citation>
    <scope>NUCLEOTIDE SEQUENCE [LARGE SCALE GENOMIC DNA]</scope>
    <source>
        <strain evidence="3">JCM 17983</strain>
    </source>
</reference>
<feature type="region of interest" description="Disordered" evidence="1">
    <location>
        <begin position="269"/>
        <end position="302"/>
    </location>
</feature>
<name>A0ABP9DYY0_9PSEU</name>
<dbReference type="Proteomes" id="UP001500457">
    <property type="component" value="Unassembled WGS sequence"/>
</dbReference>